<evidence type="ECO:0000256" key="5">
    <source>
        <dbReference type="ARBA" id="ARBA00023004"/>
    </source>
</evidence>
<keyword evidence="6 8" id="KW-0411">Iron-sulfur</keyword>
<dbReference type="RefSeq" id="WP_167177396.1">
    <property type="nucleotide sequence ID" value="NZ_JAAOYM010000003.1"/>
</dbReference>
<sequence>MSTTGLPEIVVDYDMCEANGVCEAIAPEVFELDDDEQLHIRARPDRDNEHRVRQAVASCPKVALSLRE</sequence>
<dbReference type="GO" id="GO:0005506">
    <property type="term" value="F:iron ion binding"/>
    <property type="evidence" value="ECO:0007669"/>
    <property type="project" value="UniProtKB-UniRule"/>
</dbReference>
<evidence type="ECO:0000313" key="9">
    <source>
        <dbReference type="EMBL" id="NIJ14878.1"/>
    </source>
</evidence>
<evidence type="ECO:0000256" key="1">
    <source>
        <dbReference type="ARBA" id="ARBA00001927"/>
    </source>
</evidence>
<dbReference type="GO" id="GO:0009055">
    <property type="term" value="F:electron transfer activity"/>
    <property type="evidence" value="ECO:0007669"/>
    <property type="project" value="UniProtKB-UniRule"/>
</dbReference>
<comment type="function">
    <text evidence="8">Ferredoxins are iron-sulfur proteins that transfer electrons in a wide variety of metabolic reactions.</text>
</comment>
<dbReference type="PRINTS" id="PR00352">
    <property type="entry name" value="3FE4SFRDOXIN"/>
</dbReference>
<evidence type="ECO:0000256" key="7">
    <source>
        <dbReference type="ARBA" id="ARBA00023291"/>
    </source>
</evidence>
<reference evidence="9 10" key="1">
    <citation type="submission" date="2020-03" db="EMBL/GenBank/DDBJ databases">
        <title>Sequencing the genomes of 1000 actinobacteria strains.</title>
        <authorList>
            <person name="Klenk H.-P."/>
        </authorList>
    </citation>
    <scope>NUCLEOTIDE SEQUENCE [LARGE SCALE GENOMIC DNA]</scope>
    <source>
        <strain evidence="9 10">DSM 45685</strain>
    </source>
</reference>
<keyword evidence="5 8" id="KW-0408">Iron</keyword>
<keyword evidence="10" id="KW-1185">Reference proteome</keyword>
<comment type="cofactor">
    <cofactor evidence="1">
        <name>[3Fe-4S] cluster</name>
        <dbReference type="ChEBI" id="CHEBI:21137"/>
    </cofactor>
</comment>
<evidence type="ECO:0000256" key="4">
    <source>
        <dbReference type="ARBA" id="ARBA00022982"/>
    </source>
</evidence>
<comment type="caution">
    <text evidence="9">The sequence shown here is derived from an EMBL/GenBank/DDBJ whole genome shotgun (WGS) entry which is preliminary data.</text>
</comment>
<dbReference type="Gene3D" id="3.30.70.20">
    <property type="match status" value="1"/>
</dbReference>
<dbReference type="PANTHER" id="PTHR36923">
    <property type="entry name" value="FERREDOXIN"/>
    <property type="match status" value="1"/>
</dbReference>
<dbReference type="EMBL" id="JAAOYM010000003">
    <property type="protein sequence ID" value="NIJ14878.1"/>
    <property type="molecule type" value="Genomic_DNA"/>
</dbReference>
<evidence type="ECO:0000256" key="2">
    <source>
        <dbReference type="ARBA" id="ARBA00022448"/>
    </source>
</evidence>
<evidence type="ECO:0000313" key="10">
    <source>
        <dbReference type="Proteomes" id="UP000545493"/>
    </source>
</evidence>
<evidence type="ECO:0000256" key="6">
    <source>
        <dbReference type="ARBA" id="ARBA00023014"/>
    </source>
</evidence>
<dbReference type="Proteomes" id="UP000545493">
    <property type="component" value="Unassembled WGS sequence"/>
</dbReference>
<protein>
    <recommendedName>
        <fullName evidence="8">Ferredoxin</fullName>
    </recommendedName>
</protein>
<accession>A0A7X5UWA6</accession>
<organism evidence="9 10">
    <name type="scientific">Saccharomonospora amisosensis</name>
    <dbReference type="NCBI Taxonomy" id="1128677"/>
    <lineage>
        <taxon>Bacteria</taxon>
        <taxon>Bacillati</taxon>
        <taxon>Actinomycetota</taxon>
        <taxon>Actinomycetes</taxon>
        <taxon>Pseudonocardiales</taxon>
        <taxon>Pseudonocardiaceae</taxon>
        <taxon>Saccharomonospora</taxon>
    </lineage>
</organism>
<keyword evidence="4 8" id="KW-0249">Electron transport</keyword>
<evidence type="ECO:0000256" key="8">
    <source>
        <dbReference type="RuleBase" id="RU368020"/>
    </source>
</evidence>
<dbReference type="InterPro" id="IPR001080">
    <property type="entry name" value="3Fe4S_ferredoxin"/>
</dbReference>
<keyword evidence="7" id="KW-0003">3Fe-4S</keyword>
<name>A0A7X5UWA6_9PSEU</name>
<keyword evidence="3 8" id="KW-0479">Metal-binding</keyword>
<dbReference type="AlphaFoldDB" id="A0A7X5UWA6"/>
<dbReference type="InterPro" id="IPR051269">
    <property type="entry name" value="Fe-S_cluster_ET"/>
</dbReference>
<dbReference type="PANTHER" id="PTHR36923:SF3">
    <property type="entry name" value="FERREDOXIN"/>
    <property type="match status" value="1"/>
</dbReference>
<dbReference type="GO" id="GO:0051538">
    <property type="term" value="F:3 iron, 4 sulfur cluster binding"/>
    <property type="evidence" value="ECO:0007669"/>
    <property type="project" value="UniProtKB-KW"/>
</dbReference>
<gene>
    <name evidence="9" type="ORF">FHU38_005286</name>
</gene>
<proteinExistence type="predicted"/>
<evidence type="ECO:0000256" key="3">
    <source>
        <dbReference type="ARBA" id="ARBA00022723"/>
    </source>
</evidence>
<dbReference type="SUPFAM" id="SSF54862">
    <property type="entry name" value="4Fe-4S ferredoxins"/>
    <property type="match status" value="1"/>
</dbReference>
<keyword evidence="2 8" id="KW-0813">Transport</keyword>
<dbReference type="Pfam" id="PF13370">
    <property type="entry name" value="Fer4_13"/>
    <property type="match status" value="1"/>
</dbReference>